<name>A0AAG5DVM1_ANOAO</name>
<sequence length="45" mass="5075">MLRSLKIPALLRGLRFASSNVARATVNMGMRRKTDNKLDRAAAFR</sequence>
<proteinExistence type="predicted"/>
<keyword evidence="2" id="KW-1185">Reference proteome</keyword>
<protein>
    <submittedName>
        <fullName evidence="1">Uncharacterized protein</fullName>
    </submittedName>
</protein>
<evidence type="ECO:0000313" key="1">
    <source>
        <dbReference type="EnsemblMetazoa" id="ENSAATROPP015432"/>
    </source>
</evidence>
<dbReference type="EnsemblMetazoa" id="ENSAATROPT017476">
    <property type="protein sequence ID" value="ENSAATROPP015432"/>
    <property type="gene ID" value="ENSAATROPG014286"/>
</dbReference>
<evidence type="ECO:0000313" key="2">
    <source>
        <dbReference type="Proteomes" id="UP000075880"/>
    </source>
</evidence>
<accession>A0AAG5DVM1</accession>
<organism evidence="1 2">
    <name type="scientific">Anopheles atroparvus</name>
    <name type="common">European mosquito</name>
    <dbReference type="NCBI Taxonomy" id="41427"/>
    <lineage>
        <taxon>Eukaryota</taxon>
        <taxon>Metazoa</taxon>
        <taxon>Ecdysozoa</taxon>
        <taxon>Arthropoda</taxon>
        <taxon>Hexapoda</taxon>
        <taxon>Insecta</taxon>
        <taxon>Pterygota</taxon>
        <taxon>Neoptera</taxon>
        <taxon>Endopterygota</taxon>
        <taxon>Diptera</taxon>
        <taxon>Nematocera</taxon>
        <taxon>Culicoidea</taxon>
        <taxon>Culicidae</taxon>
        <taxon>Anophelinae</taxon>
        <taxon>Anopheles</taxon>
    </lineage>
</organism>
<reference evidence="1" key="1">
    <citation type="submission" date="2024-04" db="UniProtKB">
        <authorList>
            <consortium name="EnsemblMetazoa"/>
        </authorList>
    </citation>
    <scope>IDENTIFICATION</scope>
    <source>
        <strain evidence="1">EBRO</strain>
    </source>
</reference>
<dbReference type="AlphaFoldDB" id="A0AAG5DVM1"/>
<dbReference type="Proteomes" id="UP000075880">
    <property type="component" value="Unassembled WGS sequence"/>
</dbReference>